<keyword evidence="3 6" id="KW-0812">Transmembrane</keyword>
<feature type="transmembrane region" description="Helical" evidence="6">
    <location>
        <begin position="351"/>
        <end position="372"/>
    </location>
</feature>
<dbReference type="Pfam" id="PF07690">
    <property type="entry name" value="MFS_1"/>
    <property type="match status" value="1"/>
</dbReference>
<feature type="transmembrane region" description="Helical" evidence="6">
    <location>
        <begin position="319"/>
        <end position="344"/>
    </location>
</feature>
<evidence type="ECO:0000256" key="5">
    <source>
        <dbReference type="ARBA" id="ARBA00023136"/>
    </source>
</evidence>
<dbReference type="PANTHER" id="PTHR43791:SF63">
    <property type="entry name" value="HIGH AFFINITY CYSTEINE TRANSPORTER"/>
    <property type="match status" value="1"/>
</dbReference>
<name>A0ABR4PE63_9HELO</name>
<dbReference type="InterPro" id="IPR011701">
    <property type="entry name" value="MFS"/>
</dbReference>
<feature type="transmembrane region" description="Helical" evidence="6">
    <location>
        <begin position="378"/>
        <end position="401"/>
    </location>
</feature>
<feature type="transmembrane region" description="Helical" evidence="6">
    <location>
        <begin position="446"/>
        <end position="468"/>
    </location>
</feature>
<feature type="transmembrane region" description="Helical" evidence="6">
    <location>
        <begin position="183"/>
        <end position="206"/>
    </location>
</feature>
<evidence type="ECO:0000313" key="7">
    <source>
        <dbReference type="EMBL" id="KAL3421565.1"/>
    </source>
</evidence>
<feature type="transmembrane region" description="Helical" evidence="6">
    <location>
        <begin position="126"/>
        <end position="144"/>
    </location>
</feature>
<keyword evidence="4 6" id="KW-1133">Transmembrane helix</keyword>
<feature type="transmembrane region" description="Helical" evidence="6">
    <location>
        <begin position="55"/>
        <end position="72"/>
    </location>
</feature>
<proteinExistence type="predicted"/>
<accession>A0ABR4PE63</accession>
<comment type="caution">
    <text evidence="7">The sequence shown here is derived from an EMBL/GenBank/DDBJ whole genome shotgun (WGS) entry which is preliminary data.</text>
</comment>
<evidence type="ECO:0000256" key="2">
    <source>
        <dbReference type="ARBA" id="ARBA00022448"/>
    </source>
</evidence>
<feature type="transmembrane region" description="Helical" evidence="6">
    <location>
        <begin position="413"/>
        <end position="434"/>
    </location>
</feature>
<dbReference type="InterPro" id="IPR036259">
    <property type="entry name" value="MFS_trans_sf"/>
</dbReference>
<evidence type="ECO:0000256" key="1">
    <source>
        <dbReference type="ARBA" id="ARBA00004141"/>
    </source>
</evidence>
<sequence>MASSIDEKNLRARVERTPKTIVEKYADVTLRLVENPGDKFGPLTAENEKKLRRKLYLHIMLLLSAINVILFIDKSTLGYAAILGLFEETQITKAEYNNLNTFFYVGYLVAQWPGHYLMQRLPLGKFVSAVIFSWAVILFLHCVATRYAGLVVLRLLLGAVEAVIVPAMEMTIGMFFVRQEQSFLQPVLWISCVGAPLPSGFIAYGLLHSKSSVLPWKLFMITTGGLTFLLSIYSWFFYPNNPSDAKFLTLEEKVHAIKRVHDSSQSSIEQKQFKKSQFIETLRDPISWLFTLQSFTLMYSNNLTYGQQNLLTTSLGVTALGSTLVSAAGGAFSVVVCIVATVLLRRFPGKLAYHGLLWCLPAIAGGIGMVAIAWDHQLALLACMILAGHTYGVTYIVALGWTTSSASGYTKKLTRSVLFMLGYSVGNLVSPQIWLPKDFPRYYGAWISMILVSWVATPAILFIIRIILKRRNEQRRLLVAEASQEGRIEQLDEDGQVVQKDVDIALLDLTDLENKAFIYPL</sequence>
<comment type="subcellular location">
    <subcellularLocation>
        <location evidence="1">Membrane</location>
        <topology evidence="1">Multi-pass membrane protein</topology>
    </subcellularLocation>
</comment>
<dbReference type="Gene3D" id="1.20.1250.20">
    <property type="entry name" value="MFS general substrate transporter like domains"/>
    <property type="match status" value="2"/>
</dbReference>
<dbReference type="Proteomes" id="UP001629113">
    <property type="component" value="Unassembled WGS sequence"/>
</dbReference>
<evidence type="ECO:0000256" key="6">
    <source>
        <dbReference type="SAM" id="Phobius"/>
    </source>
</evidence>
<organism evidence="7 8">
    <name type="scientific">Phlyctema vagabunda</name>
    <dbReference type="NCBI Taxonomy" id="108571"/>
    <lineage>
        <taxon>Eukaryota</taxon>
        <taxon>Fungi</taxon>
        <taxon>Dikarya</taxon>
        <taxon>Ascomycota</taxon>
        <taxon>Pezizomycotina</taxon>
        <taxon>Leotiomycetes</taxon>
        <taxon>Helotiales</taxon>
        <taxon>Dermateaceae</taxon>
        <taxon>Phlyctema</taxon>
    </lineage>
</organism>
<keyword evidence="2" id="KW-0813">Transport</keyword>
<evidence type="ECO:0000256" key="3">
    <source>
        <dbReference type="ARBA" id="ARBA00022692"/>
    </source>
</evidence>
<feature type="transmembrane region" description="Helical" evidence="6">
    <location>
        <begin position="151"/>
        <end position="177"/>
    </location>
</feature>
<dbReference type="PANTHER" id="PTHR43791">
    <property type="entry name" value="PERMEASE-RELATED"/>
    <property type="match status" value="1"/>
</dbReference>
<dbReference type="EMBL" id="JBFCZG010000006">
    <property type="protein sequence ID" value="KAL3421565.1"/>
    <property type="molecule type" value="Genomic_DNA"/>
</dbReference>
<keyword evidence="5 6" id="KW-0472">Membrane</keyword>
<gene>
    <name evidence="7" type="ORF">PVAG01_08011</name>
</gene>
<keyword evidence="8" id="KW-1185">Reference proteome</keyword>
<protein>
    <submittedName>
        <fullName evidence="7">Cysteine transporter</fullName>
    </submittedName>
</protein>
<evidence type="ECO:0000313" key="8">
    <source>
        <dbReference type="Proteomes" id="UP001629113"/>
    </source>
</evidence>
<evidence type="ECO:0000256" key="4">
    <source>
        <dbReference type="ARBA" id="ARBA00022989"/>
    </source>
</evidence>
<reference evidence="7 8" key="1">
    <citation type="submission" date="2024-06" db="EMBL/GenBank/DDBJ databases">
        <title>Complete genome of Phlyctema vagabunda strain 19-DSS-EL-015.</title>
        <authorList>
            <person name="Fiorenzani C."/>
        </authorList>
    </citation>
    <scope>NUCLEOTIDE SEQUENCE [LARGE SCALE GENOMIC DNA]</scope>
    <source>
        <strain evidence="7 8">19-DSS-EL-015</strain>
    </source>
</reference>
<dbReference type="SUPFAM" id="SSF103473">
    <property type="entry name" value="MFS general substrate transporter"/>
    <property type="match status" value="1"/>
</dbReference>
<feature type="transmembrane region" description="Helical" evidence="6">
    <location>
        <begin position="218"/>
        <end position="238"/>
    </location>
</feature>